<evidence type="ECO:0000256" key="2">
    <source>
        <dbReference type="ARBA" id="ARBA00022679"/>
    </source>
</evidence>
<dbReference type="InterPro" id="IPR011602">
    <property type="entry name" value="Type_II_PanK_bac"/>
</dbReference>
<dbReference type="GO" id="GO:0005829">
    <property type="term" value="C:cytosol"/>
    <property type="evidence" value="ECO:0007669"/>
    <property type="project" value="TreeGrafter"/>
</dbReference>
<dbReference type="InterPro" id="IPR004567">
    <property type="entry name" value="Type_II_PanK"/>
</dbReference>
<dbReference type="GO" id="GO:0004594">
    <property type="term" value="F:pantothenate kinase activity"/>
    <property type="evidence" value="ECO:0007669"/>
    <property type="project" value="UniProtKB-EC"/>
</dbReference>
<keyword evidence="5" id="KW-0067">ATP-binding</keyword>
<dbReference type="Pfam" id="PF03630">
    <property type="entry name" value="Fumble"/>
    <property type="match status" value="1"/>
</dbReference>
<proteinExistence type="predicted"/>
<evidence type="ECO:0000313" key="8">
    <source>
        <dbReference type="Proteomes" id="UP001152173"/>
    </source>
</evidence>
<dbReference type="EC" id="2.7.1.33" evidence="7"/>
<evidence type="ECO:0000256" key="1">
    <source>
        <dbReference type="ARBA" id="ARBA00022490"/>
    </source>
</evidence>
<dbReference type="RefSeq" id="WP_269924946.1">
    <property type="nucleotide sequence ID" value="NZ_JAMKBJ010000001.1"/>
</dbReference>
<evidence type="ECO:0000256" key="3">
    <source>
        <dbReference type="ARBA" id="ARBA00022741"/>
    </source>
</evidence>
<dbReference type="NCBIfam" id="NF009842">
    <property type="entry name" value="PRK13317.1"/>
    <property type="match status" value="1"/>
</dbReference>
<comment type="caution">
    <text evidence="7">The sequence shown here is derived from an EMBL/GenBank/DDBJ whole genome shotgun (WGS) entry which is preliminary data.</text>
</comment>
<accession>A0A9X3LDI8</accession>
<keyword evidence="8" id="KW-1185">Reference proteome</keyword>
<evidence type="ECO:0000256" key="4">
    <source>
        <dbReference type="ARBA" id="ARBA00022777"/>
    </source>
</evidence>
<dbReference type="Gene3D" id="3.30.420.40">
    <property type="match status" value="1"/>
</dbReference>
<keyword evidence="6" id="KW-0173">Coenzyme A biosynthesis</keyword>
<keyword evidence="2 7" id="KW-0808">Transferase</keyword>
<evidence type="ECO:0000256" key="6">
    <source>
        <dbReference type="ARBA" id="ARBA00022993"/>
    </source>
</evidence>
<keyword evidence="1" id="KW-0963">Cytoplasm</keyword>
<keyword evidence="3" id="KW-0547">Nucleotide-binding</keyword>
<gene>
    <name evidence="7" type="primary">coaW</name>
    <name evidence="7" type="ORF">M9R32_01400</name>
</gene>
<dbReference type="SUPFAM" id="SSF53067">
    <property type="entry name" value="Actin-like ATPase domain"/>
    <property type="match status" value="1"/>
</dbReference>
<protein>
    <submittedName>
        <fullName evidence="7">Type II pantothenate kinase</fullName>
        <ecNumber evidence="7">2.7.1.33</ecNumber>
    </submittedName>
</protein>
<dbReference type="InterPro" id="IPR043129">
    <property type="entry name" value="ATPase_NBD"/>
</dbReference>
<dbReference type="GO" id="GO:0015937">
    <property type="term" value="P:coenzyme A biosynthetic process"/>
    <property type="evidence" value="ECO:0007669"/>
    <property type="project" value="UniProtKB-KW"/>
</dbReference>
<dbReference type="EMBL" id="JAMKBJ010000001">
    <property type="protein sequence ID" value="MCZ8535842.1"/>
    <property type="molecule type" value="Genomic_DNA"/>
</dbReference>
<dbReference type="CDD" id="cd24085">
    <property type="entry name" value="ASKHA_NBD_PanK-II_bac"/>
    <property type="match status" value="1"/>
</dbReference>
<dbReference type="PANTHER" id="PTHR12280:SF20">
    <property type="entry name" value="4'-PHOSPHOPANTETHEINE PHOSPHATASE"/>
    <property type="match status" value="1"/>
</dbReference>
<evidence type="ECO:0000313" key="7">
    <source>
        <dbReference type="EMBL" id="MCZ8535842.1"/>
    </source>
</evidence>
<dbReference type="GO" id="GO:0005524">
    <property type="term" value="F:ATP binding"/>
    <property type="evidence" value="ECO:0007669"/>
    <property type="project" value="UniProtKB-KW"/>
</dbReference>
<name>A0A9X3LDI8_9BACL</name>
<evidence type="ECO:0000256" key="5">
    <source>
        <dbReference type="ARBA" id="ARBA00022840"/>
    </source>
</evidence>
<dbReference type="PANTHER" id="PTHR12280">
    <property type="entry name" value="PANTOTHENATE KINASE"/>
    <property type="match status" value="1"/>
</dbReference>
<organism evidence="7 8">
    <name type="scientific">Paenisporosarcina quisquiliarum</name>
    <dbReference type="NCBI Taxonomy" id="365346"/>
    <lineage>
        <taxon>Bacteria</taxon>
        <taxon>Bacillati</taxon>
        <taxon>Bacillota</taxon>
        <taxon>Bacilli</taxon>
        <taxon>Bacillales</taxon>
        <taxon>Caryophanaceae</taxon>
        <taxon>Paenisporosarcina</taxon>
    </lineage>
</organism>
<sequence length="276" mass="29705">MVQAIGIDVGGTLTKIAYFEDDQQLKLLHFPSADLQKVSDWIASFKEDIQIGLTGGRAEQLKTFLRSHKNLHYLVEFDATIAGVKYQLKKDGQNFAEGVITNIGTGTSIHSLKGDAHVRIAGTGIGGGTLLGMSALMTGIFEFEQIVQLSASGSRSEVDMLVSDIYYGNKTPIDGGLTASNFGDAGLRPLLERSKEDILATVQGLVGEVISTLSIQCADAEKMEHIVYIGSTLAENEPLQKIIGSYTKRKNRTPVFLKDNGYSGAIGALLSKYDGN</sequence>
<reference evidence="7" key="1">
    <citation type="submission" date="2022-05" db="EMBL/GenBank/DDBJ databases">
        <authorList>
            <person name="Colautti A."/>
            <person name="Iacumin L."/>
        </authorList>
    </citation>
    <scope>NUCLEOTIDE SEQUENCE</scope>
    <source>
        <strain evidence="7">SK 55</strain>
    </source>
</reference>
<dbReference type="AlphaFoldDB" id="A0A9X3LDI8"/>
<dbReference type="Proteomes" id="UP001152173">
    <property type="component" value="Unassembled WGS sequence"/>
</dbReference>
<keyword evidence="4 7" id="KW-0418">Kinase</keyword>
<dbReference type="PIRSF" id="PIRSF036940">
    <property type="entry name" value="PanK_bac_aCoA"/>
    <property type="match status" value="1"/>
</dbReference>